<sequence length="305" mass="32597">MASAGSCAGALLLPPFLPPFLPPAHAASLRSLHSQAPAVLTFRNELDRAVKIYWVNYTGDREFYAQIPPSGWWTVDTFETHAWHVVDGASGEVVHEVISPKGETLVRIDPLQEPSRLQPDGGVDDGFAGFDGVGGHEAEYVSASIAEIGLDHLGGVALIAAEDYPLPVPVSVGINDAAQLFHAAGPEFRRPSTMALWVRSLQAAGATVDRVLLTRLVGTTVYARIILALPDGQLRSLDARPSDSLALAMQTGAPLFMGRQLAAASQQPGSLEEVAEWHQRRPPTPSRQATPPASAQASYDFTRKA</sequence>
<evidence type="ECO:0000313" key="6">
    <source>
        <dbReference type="EMBL" id="PSC69088.1"/>
    </source>
</evidence>
<dbReference type="GO" id="GO:0030891">
    <property type="term" value="C:VCB complex"/>
    <property type="evidence" value="ECO:0007669"/>
    <property type="project" value="TreeGrafter"/>
</dbReference>
<dbReference type="Gene3D" id="2.60.40.780">
    <property type="entry name" value="von Hippel-Lindau disease tumour suppressor, beta domain"/>
    <property type="match status" value="1"/>
</dbReference>
<accession>A0A2P6V4S8</accession>
<evidence type="ECO:0000256" key="3">
    <source>
        <dbReference type="ARBA" id="ARBA00025428"/>
    </source>
</evidence>
<keyword evidence="7" id="KW-1185">Reference proteome</keyword>
<dbReference type="STRING" id="554055.A0A2P6V4S8"/>
<comment type="caution">
    <text evidence="6">The sequence shown here is derived from an EMBL/GenBank/DDBJ whole genome shotgun (WGS) entry which is preliminary data.</text>
</comment>
<dbReference type="InterPro" id="IPR022772">
    <property type="entry name" value="VHL_tumour_suppress_b/a_dom"/>
</dbReference>
<evidence type="ECO:0000256" key="4">
    <source>
        <dbReference type="SAM" id="MobiDB-lite"/>
    </source>
</evidence>
<dbReference type="Gene3D" id="3.10.690.10">
    <property type="entry name" value="Bifunctional nuclease domain"/>
    <property type="match status" value="1"/>
</dbReference>
<evidence type="ECO:0000259" key="5">
    <source>
        <dbReference type="PROSITE" id="PS51658"/>
    </source>
</evidence>
<comment type="function">
    <text evidence="3">Bifunctional nuclease with both RNase and DNase activities. Involved in basal defense response. Participates in abscisic acid-derived callose deposition following infection by a necrotrophic pathogen.</text>
</comment>
<feature type="region of interest" description="Disordered" evidence="4">
    <location>
        <begin position="266"/>
        <end position="305"/>
    </location>
</feature>
<dbReference type="InterPro" id="IPR037140">
    <property type="entry name" value="VHL_beta_dom_sf"/>
</dbReference>
<evidence type="ECO:0000256" key="1">
    <source>
        <dbReference type="ARBA" id="ARBA00009095"/>
    </source>
</evidence>
<dbReference type="AlphaFoldDB" id="A0A2P6V4S8"/>
<evidence type="ECO:0000313" key="7">
    <source>
        <dbReference type="Proteomes" id="UP000239649"/>
    </source>
</evidence>
<dbReference type="Proteomes" id="UP000239649">
    <property type="component" value="Unassembled WGS sequence"/>
</dbReference>
<dbReference type="InterPro" id="IPR036208">
    <property type="entry name" value="VHL_sf"/>
</dbReference>
<dbReference type="CDD" id="cd05468">
    <property type="entry name" value="pVHL"/>
    <property type="match status" value="1"/>
</dbReference>
<dbReference type="PANTHER" id="PTHR15160:SF1">
    <property type="entry name" value="VON HIPPEL-LINDAU DISEASE TUMOR SUPPRESSOR"/>
    <property type="match status" value="1"/>
</dbReference>
<dbReference type="SUPFAM" id="SSF103256">
    <property type="entry name" value="Hypothetical protein TM0160"/>
    <property type="match status" value="1"/>
</dbReference>
<evidence type="ECO:0000256" key="2">
    <source>
        <dbReference type="ARBA" id="ARBA00010057"/>
    </source>
</evidence>
<dbReference type="InterPro" id="IPR036104">
    <property type="entry name" value="BFN_sf"/>
</dbReference>
<organism evidence="6 7">
    <name type="scientific">Micractinium conductrix</name>
    <dbReference type="NCBI Taxonomy" id="554055"/>
    <lineage>
        <taxon>Eukaryota</taxon>
        <taxon>Viridiplantae</taxon>
        <taxon>Chlorophyta</taxon>
        <taxon>core chlorophytes</taxon>
        <taxon>Trebouxiophyceae</taxon>
        <taxon>Chlorellales</taxon>
        <taxon>Chlorellaceae</taxon>
        <taxon>Chlorella clade</taxon>
        <taxon>Micractinium</taxon>
    </lineage>
</organism>
<dbReference type="PROSITE" id="PS51658">
    <property type="entry name" value="BFN"/>
    <property type="match status" value="1"/>
</dbReference>
<comment type="similarity">
    <text evidence="1">Belongs to the bifunctional nuclease family.</text>
</comment>
<dbReference type="OrthoDB" id="413400at2759"/>
<reference evidence="6 7" key="1">
    <citation type="journal article" date="2018" name="Plant J.">
        <title>Genome sequences of Chlorella sorokiniana UTEX 1602 and Micractinium conductrix SAG 241.80: implications to maltose excretion by a green alga.</title>
        <authorList>
            <person name="Arriola M.B."/>
            <person name="Velmurugan N."/>
            <person name="Zhang Y."/>
            <person name="Plunkett M.H."/>
            <person name="Hondzo H."/>
            <person name="Barney B.M."/>
        </authorList>
    </citation>
    <scope>NUCLEOTIDE SEQUENCE [LARGE SCALE GENOMIC DNA]</scope>
    <source>
        <strain evidence="6 7">SAG 241.80</strain>
    </source>
</reference>
<comment type="similarity">
    <text evidence="2">Belongs to the VHL family.</text>
</comment>
<dbReference type="GO" id="GO:0004518">
    <property type="term" value="F:nuclease activity"/>
    <property type="evidence" value="ECO:0007669"/>
    <property type="project" value="InterPro"/>
</dbReference>
<dbReference type="SUPFAM" id="SSF49468">
    <property type="entry name" value="VHL"/>
    <property type="match status" value="1"/>
</dbReference>
<proteinExistence type="inferred from homology"/>
<dbReference type="EMBL" id="LHPF02000029">
    <property type="protein sequence ID" value="PSC69088.1"/>
    <property type="molecule type" value="Genomic_DNA"/>
</dbReference>
<feature type="domain" description="BFN" evidence="5">
    <location>
        <begin position="135"/>
        <end position="269"/>
    </location>
</feature>
<dbReference type="PANTHER" id="PTHR15160">
    <property type="entry name" value="VON HIPPEL-LINDAU PROTEIN"/>
    <property type="match status" value="1"/>
</dbReference>
<dbReference type="GO" id="GO:0016567">
    <property type="term" value="P:protein ubiquitination"/>
    <property type="evidence" value="ECO:0007669"/>
    <property type="project" value="TreeGrafter"/>
</dbReference>
<dbReference type="Pfam" id="PF02577">
    <property type="entry name" value="BFN_dom"/>
    <property type="match status" value="1"/>
</dbReference>
<protein>
    <recommendedName>
        <fullName evidence="5">BFN domain-containing protein</fullName>
    </recommendedName>
</protein>
<dbReference type="InterPro" id="IPR003729">
    <property type="entry name" value="Bi_nuclease_dom"/>
</dbReference>
<dbReference type="Pfam" id="PF01847">
    <property type="entry name" value="VHL"/>
    <property type="match status" value="1"/>
</dbReference>
<gene>
    <name evidence="6" type="ORF">C2E20_7345</name>
</gene>
<dbReference type="GO" id="GO:0005634">
    <property type="term" value="C:nucleus"/>
    <property type="evidence" value="ECO:0007669"/>
    <property type="project" value="TreeGrafter"/>
</dbReference>
<dbReference type="InterPro" id="IPR024053">
    <property type="entry name" value="VHL_beta_dom"/>
</dbReference>
<feature type="compositionally biased region" description="Polar residues" evidence="4">
    <location>
        <begin position="286"/>
        <end position="299"/>
    </location>
</feature>
<name>A0A2P6V4S8_9CHLO</name>